<dbReference type="OrthoDB" id="3192849at2"/>
<keyword evidence="3" id="KW-1185">Reference proteome</keyword>
<dbReference type="AlphaFoldDB" id="A0A134AD35"/>
<dbReference type="RefSeq" id="WP_068368718.1">
    <property type="nucleotide sequence ID" value="NZ_CAMQER010000053.1"/>
</dbReference>
<gene>
    <name evidence="2" type="ORF">HMPREF1863_01361</name>
</gene>
<proteinExistence type="predicted"/>
<protein>
    <recommendedName>
        <fullName evidence="1">Putative Se/S carrier protein-like domain-containing protein</fullName>
    </recommendedName>
</protein>
<evidence type="ECO:0000313" key="3">
    <source>
        <dbReference type="Proteomes" id="UP000070442"/>
    </source>
</evidence>
<sequence length="82" mass="9313">MKRFVIAFDNQDQVYDALDATEDLGTRVIPLLPEIRESCGLALMGNIDDVDEAVKRLDEGRHPYNGVYLYEREGGKRKVEAL</sequence>
<dbReference type="STRING" id="755172.HMPREF1863_01361"/>
<dbReference type="Proteomes" id="UP000070442">
    <property type="component" value="Unassembled WGS sequence"/>
</dbReference>
<organism evidence="2 3">
    <name type="scientific">Aedoeadaptatus coxii</name>
    <dbReference type="NCBI Taxonomy" id="755172"/>
    <lineage>
        <taxon>Bacteria</taxon>
        <taxon>Bacillati</taxon>
        <taxon>Bacillota</taxon>
        <taxon>Tissierellia</taxon>
        <taxon>Tissierellales</taxon>
        <taxon>Peptoniphilaceae</taxon>
        <taxon>Aedoeadaptatus</taxon>
    </lineage>
</organism>
<name>A0A134AD35_9FIRM</name>
<dbReference type="EMBL" id="LSDG01000040">
    <property type="protein sequence ID" value="KXB65633.1"/>
    <property type="molecule type" value="Genomic_DNA"/>
</dbReference>
<accession>A0A134AD35</accession>
<feature type="domain" description="Putative Se/S carrier protein-like" evidence="1">
    <location>
        <begin position="13"/>
        <end position="68"/>
    </location>
</feature>
<dbReference type="Pfam" id="PF11823">
    <property type="entry name" value="Se_S_carrier"/>
    <property type="match status" value="1"/>
</dbReference>
<dbReference type="PATRIC" id="fig|755172.3.peg.1321"/>
<evidence type="ECO:0000313" key="2">
    <source>
        <dbReference type="EMBL" id="KXB65633.1"/>
    </source>
</evidence>
<evidence type="ECO:0000259" key="1">
    <source>
        <dbReference type="Pfam" id="PF11823"/>
    </source>
</evidence>
<comment type="caution">
    <text evidence="2">The sequence shown here is derived from an EMBL/GenBank/DDBJ whole genome shotgun (WGS) entry which is preliminary data.</text>
</comment>
<reference evidence="3" key="1">
    <citation type="submission" date="2016-01" db="EMBL/GenBank/DDBJ databases">
        <authorList>
            <person name="Mitreva M."/>
            <person name="Pepin K.H."/>
            <person name="Mihindukulasuriya K.A."/>
            <person name="Fulton R."/>
            <person name="Fronick C."/>
            <person name="O'Laughlin M."/>
            <person name="Miner T."/>
            <person name="Herter B."/>
            <person name="Rosa B.A."/>
            <person name="Cordes M."/>
            <person name="Tomlinson C."/>
            <person name="Wollam A."/>
            <person name="Palsikar V.B."/>
            <person name="Mardis E.R."/>
            <person name="Wilson R.K."/>
        </authorList>
    </citation>
    <scope>NUCLEOTIDE SEQUENCE [LARGE SCALE GENOMIC DNA]</scope>
    <source>
        <strain evidence="3">DNF00729</strain>
    </source>
</reference>
<dbReference type="InterPro" id="IPR021778">
    <property type="entry name" value="Se/S_carrier-like"/>
</dbReference>